<sequence length="554" mass="60678">MNKGYRIFSIILTILTVLATGFFVYQLVKLGVLPTQILLPIIAAIILIVLIMALLVVFMAKSVVSRSITSILMVLICAIIAFGGFNIYKTSSMLSNITTPEGKVANKISVVALKDSQIENLKGLRDKKVGVLNTLDRVGTDKCLDAIANENVTITQTGFDGLNAEVAALYDHSVDAIILNEARRGSVAENEQYANFDNDTKVVYETVYYTDAVQGSAKKVNDITQQPFTVLISGSDSRNGFAEAGRSDVNMVATVNPQTHTVLLTSIPRDFYVTTQCDEGYGCAQGQLDKLTHTGLHGVETTKKTIENFLGIEINYTLRVNFNSVVNLVDALGGIDVFVPEGYAVESFWTNPAYGVHEGENHLDGEGALAFARERYAYTEGDFQRVKNQQTVLMAIAQKALSPAVIVNYSRLMDALGGALETDLSDEEIQKLIHNQIDNGGNWNFITTTLDGTGSTEFCAELGDRAYVTIPNEESVQMARQQIQEVLEGQPVTESAPAQEQPAEQPQEETPVVEDQTYVEESTSQGDVYYGEDQTYVEDPVYYDPNAVDSTYGY</sequence>
<dbReference type="EMBL" id="SRYG01000006">
    <property type="protein sequence ID" value="TGY66491.1"/>
    <property type="molecule type" value="Genomic_DNA"/>
</dbReference>
<evidence type="ECO:0000313" key="2">
    <source>
        <dbReference type="Proteomes" id="UP000308836"/>
    </source>
</evidence>
<gene>
    <name evidence="1" type="ORF">E5336_04135</name>
</gene>
<evidence type="ECO:0000313" key="1">
    <source>
        <dbReference type="EMBL" id="TGY66491.1"/>
    </source>
</evidence>
<comment type="caution">
    <text evidence="1">The sequence shown here is derived from an EMBL/GenBank/DDBJ whole genome shotgun (WGS) entry which is preliminary data.</text>
</comment>
<protein>
    <submittedName>
        <fullName evidence="1">LytR family transcriptional regulator</fullName>
    </submittedName>
</protein>
<proteinExistence type="predicted"/>
<reference evidence="1" key="1">
    <citation type="submission" date="2019-04" db="EMBL/GenBank/DDBJ databases">
        <title>Microbes associate with the intestines of laboratory mice.</title>
        <authorList>
            <person name="Navarre W."/>
            <person name="Wong E."/>
            <person name="Huang K."/>
            <person name="Tropini C."/>
            <person name="Ng K."/>
            <person name="Yu B."/>
        </authorList>
    </citation>
    <scope>NUCLEOTIDE SEQUENCE</scope>
    <source>
        <strain evidence="1">NM09_H32</strain>
    </source>
</reference>
<dbReference type="Proteomes" id="UP000308836">
    <property type="component" value="Unassembled WGS sequence"/>
</dbReference>
<name>A0AC61R8V3_9FIRM</name>
<keyword evidence="2" id="KW-1185">Reference proteome</keyword>
<organism evidence="1 2">
    <name type="scientific">Dubosiella muris</name>
    <dbReference type="NCBI Taxonomy" id="3038133"/>
    <lineage>
        <taxon>Bacteria</taxon>
        <taxon>Bacillati</taxon>
        <taxon>Bacillota</taxon>
        <taxon>Erysipelotrichia</taxon>
        <taxon>Erysipelotrichales</taxon>
        <taxon>Erysipelotrichaceae</taxon>
        <taxon>Dubosiella</taxon>
    </lineage>
</organism>
<accession>A0AC61R8V3</accession>